<evidence type="ECO:0000313" key="2">
    <source>
        <dbReference type="Proteomes" id="UP000004473"/>
    </source>
</evidence>
<protein>
    <submittedName>
        <fullName evidence="1">Uncharacterized protein</fullName>
    </submittedName>
</protein>
<sequence length="42" mass="4956">MYQVPILNFAVKMQRSSEKARIRGFQTTFPLFFFVCRLKAGQ</sequence>
<comment type="caution">
    <text evidence="1">The sequence shown here is derived from an EMBL/GenBank/DDBJ whole genome shotgun (WGS) entry which is preliminary data.</text>
</comment>
<proteinExistence type="predicted"/>
<gene>
    <name evidence="1" type="ORF">HMPREF1051_2999</name>
</gene>
<dbReference type="EMBL" id="AJMT01000186">
    <property type="protein sequence ID" value="EIG24886.1"/>
    <property type="molecule type" value="Genomic_DNA"/>
</dbReference>
<dbReference type="AlphaFoldDB" id="I2NGC5"/>
<dbReference type="Proteomes" id="UP000004473">
    <property type="component" value="Unassembled WGS sequence"/>
</dbReference>
<name>I2NGC5_NEISI</name>
<dbReference type="PATRIC" id="fig|1095748.3.peg.2367"/>
<organism evidence="1 2">
    <name type="scientific">Neisseria sicca VK64</name>
    <dbReference type="NCBI Taxonomy" id="1095748"/>
    <lineage>
        <taxon>Bacteria</taxon>
        <taxon>Pseudomonadati</taxon>
        <taxon>Pseudomonadota</taxon>
        <taxon>Betaproteobacteria</taxon>
        <taxon>Neisseriales</taxon>
        <taxon>Neisseriaceae</taxon>
        <taxon>Neisseria</taxon>
    </lineage>
</organism>
<reference evidence="1 2" key="1">
    <citation type="submission" date="2012-04" db="EMBL/GenBank/DDBJ databases">
        <authorList>
            <person name="Harkins D.M."/>
            <person name="Madupu R."/>
            <person name="Durkin A.S."/>
            <person name="Torralba M."/>
            <person name="Methe B."/>
            <person name="Sutton G.G."/>
            <person name="Nelson K.E."/>
        </authorList>
    </citation>
    <scope>NUCLEOTIDE SEQUENCE [LARGE SCALE GENOMIC DNA]</scope>
    <source>
        <strain evidence="1 2">VK64</strain>
    </source>
</reference>
<evidence type="ECO:0000313" key="1">
    <source>
        <dbReference type="EMBL" id="EIG24886.1"/>
    </source>
</evidence>
<accession>I2NGC5</accession>